<dbReference type="AlphaFoldDB" id="A0A1G8SDW4"/>
<dbReference type="GO" id="GO:0005737">
    <property type="term" value="C:cytoplasm"/>
    <property type="evidence" value="ECO:0007669"/>
    <property type="project" value="UniProtKB-SubCell"/>
</dbReference>
<dbReference type="SUPFAM" id="SSF52402">
    <property type="entry name" value="Adenine nucleotide alpha hydrolases-like"/>
    <property type="match status" value="2"/>
</dbReference>
<dbReference type="InterPro" id="IPR006016">
    <property type="entry name" value="UspA"/>
</dbReference>
<sequence length="307" mass="34393">MSSERLLVVIDPSREQQPALDRAAHLARKTGAPMTLFLTIFNFSYEKRALLSEEERELLRAALLEKHEAHLKRLVAPLQQEGLIVDYEIDWNVRVFESIIRHVLDNDVSYIVKSTQAHDTLKSVIFTPTDWHLIRKAPVPVLLVKEHDWPAQGVIIAAVDVDSKDPLHQELNTRIVNTAKNLAELIDGVVHLVNGYPGLPENMFIEQPALDSSRFNKSVHQHHKEHVEALGAQFNILPERCHVKEGLPEDVISGQAKLLDAELVVMGTIGEQGITATLLGTTAEQVIDNLQCDLLALKPDQFRSPLA</sequence>
<dbReference type="EMBL" id="FNEM01000006">
    <property type="protein sequence ID" value="SDJ27449.1"/>
    <property type="molecule type" value="Genomic_DNA"/>
</dbReference>
<feature type="domain" description="UspA" evidence="5">
    <location>
        <begin position="173"/>
        <end position="297"/>
    </location>
</feature>
<evidence type="ECO:0000259" key="5">
    <source>
        <dbReference type="Pfam" id="PF00582"/>
    </source>
</evidence>
<comment type="function">
    <text evidence="4">Required for resistance to DNA-damaging agents.</text>
</comment>
<evidence type="ECO:0000256" key="1">
    <source>
        <dbReference type="ARBA" id="ARBA00004496"/>
    </source>
</evidence>
<accession>A0A1G8SDW4</accession>
<comment type="similarity">
    <text evidence="2">Belongs to the universal stress protein A family.</text>
</comment>
<organism evidence="6 7">
    <name type="scientific">Ferrimonas sediminum</name>
    <dbReference type="NCBI Taxonomy" id="718193"/>
    <lineage>
        <taxon>Bacteria</taxon>
        <taxon>Pseudomonadati</taxon>
        <taxon>Pseudomonadota</taxon>
        <taxon>Gammaproteobacteria</taxon>
        <taxon>Alteromonadales</taxon>
        <taxon>Ferrimonadaceae</taxon>
        <taxon>Ferrimonas</taxon>
    </lineage>
</organism>
<reference evidence="7" key="1">
    <citation type="submission" date="2016-10" db="EMBL/GenBank/DDBJ databases">
        <authorList>
            <person name="Varghese N."/>
            <person name="Submissions S."/>
        </authorList>
    </citation>
    <scope>NUCLEOTIDE SEQUENCE [LARGE SCALE GENOMIC DNA]</scope>
    <source>
        <strain evidence="7">DSM 23317</strain>
    </source>
</reference>
<evidence type="ECO:0000256" key="4">
    <source>
        <dbReference type="ARBA" id="ARBA00037131"/>
    </source>
</evidence>
<dbReference type="Pfam" id="PF00582">
    <property type="entry name" value="Usp"/>
    <property type="match status" value="2"/>
</dbReference>
<dbReference type="PANTHER" id="PTHR47892">
    <property type="entry name" value="UNIVERSAL STRESS PROTEIN E"/>
    <property type="match status" value="1"/>
</dbReference>
<gene>
    <name evidence="6" type="ORF">SAMN04488540_106154</name>
</gene>
<evidence type="ECO:0000313" key="6">
    <source>
        <dbReference type="EMBL" id="SDJ27449.1"/>
    </source>
</evidence>
<evidence type="ECO:0000256" key="3">
    <source>
        <dbReference type="ARBA" id="ARBA00022490"/>
    </source>
</evidence>
<protein>
    <submittedName>
        <fullName evidence="6">Universal stress protein E</fullName>
    </submittedName>
</protein>
<keyword evidence="3" id="KW-0963">Cytoplasm</keyword>
<dbReference type="NCBIfam" id="NF008380">
    <property type="entry name" value="PRK11175.1"/>
    <property type="match status" value="1"/>
</dbReference>
<comment type="subcellular location">
    <subcellularLocation>
        <location evidence="1">Cytoplasm</location>
    </subcellularLocation>
</comment>
<dbReference type="RefSeq" id="WP_090365051.1">
    <property type="nucleotide sequence ID" value="NZ_FNEM01000006.1"/>
</dbReference>
<keyword evidence="7" id="KW-1185">Reference proteome</keyword>
<proteinExistence type="inferred from homology"/>
<dbReference type="PANTHER" id="PTHR47892:SF1">
    <property type="entry name" value="UNIVERSAL STRESS PROTEIN E"/>
    <property type="match status" value="1"/>
</dbReference>
<evidence type="ECO:0000313" key="7">
    <source>
        <dbReference type="Proteomes" id="UP000199527"/>
    </source>
</evidence>
<evidence type="ECO:0000256" key="2">
    <source>
        <dbReference type="ARBA" id="ARBA00008791"/>
    </source>
</evidence>
<dbReference type="Proteomes" id="UP000199527">
    <property type="component" value="Unassembled WGS sequence"/>
</dbReference>
<feature type="domain" description="UspA" evidence="5">
    <location>
        <begin position="4"/>
        <end position="145"/>
    </location>
</feature>
<dbReference type="OrthoDB" id="239260at2"/>
<name>A0A1G8SDW4_9GAMM</name>
<dbReference type="Gene3D" id="3.40.50.12370">
    <property type="match status" value="1"/>
</dbReference>